<organism evidence="2 3">
    <name type="scientific">Candida albicans</name>
    <name type="common">Yeast</name>
    <dbReference type="NCBI Taxonomy" id="5476"/>
    <lineage>
        <taxon>Eukaryota</taxon>
        <taxon>Fungi</taxon>
        <taxon>Dikarya</taxon>
        <taxon>Ascomycota</taxon>
        <taxon>Saccharomycotina</taxon>
        <taxon>Pichiomycetes</taxon>
        <taxon>Debaryomycetaceae</taxon>
        <taxon>Candida/Lodderomyces clade</taxon>
        <taxon>Candida</taxon>
    </lineage>
</organism>
<proteinExistence type="predicted"/>
<accession>A0A8H6BSA5</accession>
<protein>
    <submittedName>
        <fullName evidence="2">Uncharacterized protein</fullName>
    </submittedName>
</protein>
<sequence length="170" mass="16631">MPVQQETFFQILTTSLVPVLVCTEFHVVTSLADGKFSTVTKGVVSNWGEFTSEIESKKDSLTAAAAAASESAASTTGTETVSTDSASGSASGSGSASAASNGSSSTTAASSSTRSGSDSSSSTATSSRSSSSSSSTASGNAAPAVYQPGSWKKSAVVGGLIGLSFILSLA</sequence>
<dbReference type="Proteomes" id="UP000536275">
    <property type="component" value="Unassembled WGS sequence"/>
</dbReference>
<reference evidence="2 3" key="1">
    <citation type="submission" date="2020-03" db="EMBL/GenBank/DDBJ databases">
        <title>FDA dAtabase for Regulatory Grade micrObial Sequences (FDA-ARGOS): Supporting development and validation of Infectious Disease Dx tests.</title>
        <authorList>
            <person name="Campos J."/>
            <person name="Goldberg B."/>
            <person name="Tallon L."/>
            <person name="Sadzewicz L."/>
            <person name="Vavikolanu K."/>
            <person name="Mehta A."/>
            <person name="Aluvathingal J."/>
            <person name="Nadendla S."/>
            <person name="Nandy P."/>
            <person name="Geyer C."/>
            <person name="Yan Y."/>
            <person name="Sichtig H."/>
        </authorList>
    </citation>
    <scope>NUCLEOTIDE SEQUENCE [LARGE SCALE GENOMIC DNA]</scope>
    <source>
        <strain evidence="2 3">FDAARGOS_656</strain>
    </source>
</reference>
<evidence type="ECO:0000313" key="3">
    <source>
        <dbReference type="Proteomes" id="UP000536275"/>
    </source>
</evidence>
<name>A0A8H6BSA5_CANAX</name>
<gene>
    <name evidence="2" type="ORF">FOB64_005631</name>
</gene>
<feature type="compositionally biased region" description="Low complexity" evidence="1">
    <location>
        <begin position="65"/>
        <end position="142"/>
    </location>
</feature>
<evidence type="ECO:0000313" key="2">
    <source>
        <dbReference type="EMBL" id="KAF6062563.1"/>
    </source>
</evidence>
<evidence type="ECO:0000256" key="1">
    <source>
        <dbReference type="SAM" id="MobiDB-lite"/>
    </source>
</evidence>
<comment type="caution">
    <text evidence="2">The sequence shown here is derived from an EMBL/GenBank/DDBJ whole genome shotgun (WGS) entry which is preliminary data.</text>
</comment>
<dbReference type="EMBL" id="JABWAD010000061">
    <property type="protein sequence ID" value="KAF6062563.1"/>
    <property type="molecule type" value="Genomic_DNA"/>
</dbReference>
<feature type="region of interest" description="Disordered" evidence="1">
    <location>
        <begin position="65"/>
        <end position="148"/>
    </location>
</feature>
<dbReference type="AlphaFoldDB" id="A0A8H6BSA5"/>